<dbReference type="Proteomes" id="UP001597459">
    <property type="component" value="Unassembled WGS sequence"/>
</dbReference>
<dbReference type="EMBL" id="JBHULX010000001">
    <property type="protein sequence ID" value="MFD2589595.1"/>
    <property type="molecule type" value="Genomic_DNA"/>
</dbReference>
<evidence type="ECO:0000313" key="2">
    <source>
        <dbReference type="EMBL" id="MFD2589595.1"/>
    </source>
</evidence>
<feature type="signal peptide" evidence="1">
    <location>
        <begin position="1"/>
        <end position="20"/>
    </location>
</feature>
<organism evidence="2 3">
    <name type="scientific">Aquimarina hainanensis</name>
    <dbReference type="NCBI Taxonomy" id="1578017"/>
    <lineage>
        <taxon>Bacteria</taxon>
        <taxon>Pseudomonadati</taxon>
        <taxon>Bacteroidota</taxon>
        <taxon>Flavobacteriia</taxon>
        <taxon>Flavobacteriales</taxon>
        <taxon>Flavobacteriaceae</taxon>
        <taxon>Aquimarina</taxon>
    </lineage>
</organism>
<gene>
    <name evidence="2" type="ORF">ACFSTE_02055</name>
</gene>
<protein>
    <submittedName>
        <fullName evidence="2">Uncharacterized protein</fullName>
    </submittedName>
</protein>
<evidence type="ECO:0000313" key="3">
    <source>
        <dbReference type="Proteomes" id="UP001597459"/>
    </source>
</evidence>
<accession>A0ABW5N1V4</accession>
<name>A0ABW5N1V4_9FLAO</name>
<proteinExistence type="predicted"/>
<feature type="chain" id="PRO_5045144031" evidence="1">
    <location>
        <begin position="21"/>
        <end position="114"/>
    </location>
</feature>
<dbReference type="RefSeq" id="WP_378297926.1">
    <property type="nucleotide sequence ID" value="NZ_JBHULX010000001.1"/>
</dbReference>
<keyword evidence="3" id="KW-1185">Reference proteome</keyword>
<evidence type="ECO:0000256" key="1">
    <source>
        <dbReference type="SAM" id="SignalP"/>
    </source>
</evidence>
<keyword evidence="1" id="KW-0732">Signal</keyword>
<sequence length="114" mass="13049">MKNLKVVLIAIFVVSFQAFSADKSTKSPEQQLRNEIINLLDNPDIKISNNEVKANIEFTLNSKNEIVILTVNSETESLEDFVKYKLNYKKVNSKMPETNSKIFRMSLKVLNPNV</sequence>
<reference evidence="3" key="1">
    <citation type="journal article" date="2019" name="Int. J. Syst. Evol. Microbiol.">
        <title>The Global Catalogue of Microorganisms (GCM) 10K type strain sequencing project: providing services to taxonomists for standard genome sequencing and annotation.</title>
        <authorList>
            <consortium name="The Broad Institute Genomics Platform"/>
            <consortium name="The Broad Institute Genome Sequencing Center for Infectious Disease"/>
            <person name="Wu L."/>
            <person name="Ma J."/>
        </authorList>
    </citation>
    <scope>NUCLEOTIDE SEQUENCE [LARGE SCALE GENOMIC DNA]</scope>
    <source>
        <strain evidence="3">KCTC 42423</strain>
    </source>
</reference>
<comment type="caution">
    <text evidence="2">The sequence shown here is derived from an EMBL/GenBank/DDBJ whole genome shotgun (WGS) entry which is preliminary data.</text>
</comment>